<evidence type="ECO:0000313" key="2">
    <source>
        <dbReference type="Proteomes" id="UP000237319"/>
    </source>
</evidence>
<sequence length="567" mass="64139">MAIETYGVLNELQNNEIEDSNESTLKKLFNEYEQVIVKSLITSFGMDFLLIKDRHGGDVDTIHNVRQMQKGDNRFDGYANKKNEDAYSKNETYDKHISHDYHSDSRYIERNRQASVQKDNGTLVDAYTGKKIAQNEKVDLDHVISAKEIHEDSGRILAEINGVELANQNTNLQHTNRSANRSKGKKTVNQFADTLENNRQVRQNRIAELKTTKHLTDIERKELRKLENLEAVDIKKMKKADEVARAAYEKEIASKYYTSQKFINDTLKASYKKGMQMGLRQALGTILTAVWMSVREEVPKLVTKLKVKFDLKCFFNGLVDIFKGAFKKVQEAYKEVIQSYSNGLLSGILSSLMTTFINIFTTSAKNVGKIIRECWSSIVEALNILLFNPNKLPFGDVIKAVAVIICTASSVVLGTVVSEAMGQIPALKIPIIGDVLPNFVGAVVTGLMSISLLYFLDHSSMVQKFVDWANQLKSSIDYKIDYYREVHAELVKYAAKLAEIDLDTFQNKVHAVQKMSVSLQMANTTQEMNVTLTSIVKEFKIDLPYDGTVEGLNQFIKNKNSTLTFKL</sequence>
<keyword evidence="2" id="KW-1185">Reference proteome</keyword>
<evidence type="ECO:0000313" key="1">
    <source>
        <dbReference type="EMBL" id="POZ55082.1"/>
    </source>
</evidence>
<proteinExistence type="predicted"/>
<dbReference type="RefSeq" id="WP_103977719.1">
    <property type="nucleotide sequence ID" value="NZ_PGLV01000002.1"/>
</dbReference>
<dbReference type="AlphaFoldDB" id="A0A2S5CWG5"/>
<dbReference type="Proteomes" id="UP000237319">
    <property type="component" value="Unassembled WGS sequence"/>
</dbReference>
<gene>
    <name evidence="1" type="ORF">LYSIN_03379</name>
</gene>
<reference evidence="1 2" key="1">
    <citation type="submission" date="2017-11" db="EMBL/GenBank/DDBJ databases">
        <title>Genome sequence of Lysinibacillus sphaericus, a lignin-degrading bacteria isolated from municipal solid waste soil.</title>
        <authorList>
            <person name="Persinoti G.F."/>
            <person name="Paixao D.A."/>
            <person name="Bugg T.D."/>
            <person name="Squina F.M."/>
        </authorList>
    </citation>
    <scope>NUCLEOTIDE SEQUENCE [LARGE SCALE GENOMIC DNA]</scope>
    <source>
        <strain evidence="1 2">A1</strain>
    </source>
</reference>
<dbReference type="EMBL" id="PGLV01000002">
    <property type="protein sequence ID" value="POZ55082.1"/>
    <property type="molecule type" value="Genomic_DNA"/>
</dbReference>
<protein>
    <submittedName>
        <fullName evidence="1">Uncharacterized protein</fullName>
    </submittedName>
</protein>
<accession>A0A2S5CWG5</accession>
<comment type="caution">
    <text evidence="1">The sequence shown here is derived from an EMBL/GenBank/DDBJ whole genome shotgun (WGS) entry which is preliminary data.</text>
</comment>
<name>A0A2S5CWG5_LYSSH</name>
<organism evidence="1 2">
    <name type="scientific">Lysinibacillus sphaericus</name>
    <name type="common">Bacillus sphaericus</name>
    <dbReference type="NCBI Taxonomy" id="1421"/>
    <lineage>
        <taxon>Bacteria</taxon>
        <taxon>Bacillati</taxon>
        <taxon>Bacillota</taxon>
        <taxon>Bacilli</taxon>
        <taxon>Bacillales</taxon>
        <taxon>Bacillaceae</taxon>
        <taxon>Lysinibacillus</taxon>
    </lineage>
</organism>